<dbReference type="GO" id="GO:0020037">
    <property type="term" value="F:heme binding"/>
    <property type="evidence" value="ECO:0007669"/>
    <property type="project" value="InterPro"/>
</dbReference>
<dbReference type="GO" id="GO:0005789">
    <property type="term" value="C:endoplasmic reticulum membrane"/>
    <property type="evidence" value="ECO:0007669"/>
    <property type="project" value="UniProtKB-SubCell"/>
</dbReference>
<evidence type="ECO:0000256" key="13">
    <source>
        <dbReference type="ARBA" id="ARBA00023136"/>
    </source>
</evidence>
<evidence type="ECO:0000313" key="17">
    <source>
        <dbReference type="Proteomes" id="UP000801492"/>
    </source>
</evidence>
<keyword evidence="9" id="KW-0492">Microsome</keyword>
<comment type="cofactor">
    <cofactor evidence="1 14">
        <name>heme</name>
        <dbReference type="ChEBI" id="CHEBI:30413"/>
    </cofactor>
</comment>
<dbReference type="PROSITE" id="PS00086">
    <property type="entry name" value="CYTOCHROME_P450"/>
    <property type="match status" value="1"/>
</dbReference>
<evidence type="ECO:0000256" key="9">
    <source>
        <dbReference type="ARBA" id="ARBA00022848"/>
    </source>
</evidence>
<protein>
    <recommendedName>
        <fullName evidence="18">Cytochrome P450</fullName>
    </recommendedName>
</protein>
<reference evidence="16" key="1">
    <citation type="submission" date="2019-08" db="EMBL/GenBank/DDBJ databases">
        <title>The genome of the North American firefly Photinus pyralis.</title>
        <authorList>
            <consortium name="Photinus pyralis genome working group"/>
            <person name="Fallon T.R."/>
            <person name="Sander Lower S.E."/>
            <person name="Weng J.-K."/>
        </authorList>
    </citation>
    <scope>NUCLEOTIDE SEQUENCE</scope>
    <source>
        <strain evidence="16">TRF0915ILg1</strain>
        <tissue evidence="16">Whole body</tissue>
    </source>
</reference>
<dbReference type="InterPro" id="IPR001128">
    <property type="entry name" value="Cyt_P450"/>
</dbReference>
<accession>A0A8K0GK02</accession>
<sequence>MPSMIFANKDEIYRFIKFFNGEGLVTASGPKWKRDRRLMSPIFSHKTVEKYYPICVEQSNILTDILKKELDQKTFNVKKYINRCCTDITTEIILGTKTHAQSGALDTFLETVSSKNKQLSNERDSVLPFVDYLLQIRDEIPSFATDKELIHHITTIYTAAEDTITSILSFTLVLLGMYPKIQNKVAEELKETFGLEPREVKLEDLPQLRYLLMCIKDVLRLFPIAPFIMRIASEDCQIEKWTIPKGCSIMVSIYNLHRNPDHWDKPNEFYPEHFLPEAISKRHPYAFIPFSSGPRSCVGKPLAYMVIQTILATILQHYEVEADGTLQEKSLKADISTRFKDDLYPIRLKQRIY</sequence>
<dbReference type="GO" id="GO:0016705">
    <property type="term" value="F:oxidoreductase activity, acting on paired donors, with incorporation or reduction of molecular oxygen"/>
    <property type="evidence" value="ECO:0007669"/>
    <property type="project" value="InterPro"/>
</dbReference>
<evidence type="ECO:0000313" key="16">
    <source>
        <dbReference type="EMBL" id="KAF2902221.1"/>
    </source>
</evidence>
<evidence type="ECO:0000256" key="3">
    <source>
        <dbReference type="ARBA" id="ARBA00004174"/>
    </source>
</evidence>
<comment type="subcellular location">
    <subcellularLocation>
        <location evidence="4">Endoplasmic reticulum membrane</location>
        <topology evidence="4">Peripheral membrane protein</topology>
    </subcellularLocation>
    <subcellularLocation>
        <location evidence="3">Microsome membrane</location>
        <topology evidence="3">Peripheral membrane protein</topology>
    </subcellularLocation>
</comment>
<evidence type="ECO:0000256" key="15">
    <source>
        <dbReference type="RuleBase" id="RU000461"/>
    </source>
</evidence>
<dbReference type="InterPro" id="IPR036396">
    <property type="entry name" value="Cyt_P450_sf"/>
</dbReference>
<proteinExistence type="inferred from homology"/>
<evidence type="ECO:0000256" key="10">
    <source>
        <dbReference type="ARBA" id="ARBA00023002"/>
    </source>
</evidence>
<feature type="binding site" description="axial binding residue" evidence="14">
    <location>
        <position position="297"/>
    </location>
    <ligand>
        <name>heme</name>
        <dbReference type="ChEBI" id="CHEBI:30413"/>
    </ligand>
    <ligandPart>
        <name>Fe</name>
        <dbReference type="ChEBI" id="CHEBI:18248"/>
    </ligandPart>
</feature>
<comment type="caution">
    <text evidence="16">The sequence shown here is derived from an EMBL/GenBank/DDBJ whole genome shotgun (WGS) entry which is preliminary data.</text>
</comment>
<dbReference type="InterPro" id="IPR002401">
    <property type="entry name" value="Cyt_P450_E_grp-I"/>
</dbReference>
<evidence type="ECO:0000256" key="1">
    <source>
        <dbReference type="ARBA" id="ARBA00001971"/>
    </source>
</evidence>
<dbReference type="SUPFAM" id="SSF48264">
    <property type="entry name" value="Cytochrome P450"/>
    <property type="match status" value="1"/>
</dbReference>
<comment type="function">
    <text evidence="2">May be involved in the metabolism of insect hormones and in the breakdown of synthetic insecticides.</text>
</comment>
<keyword evidence="12 15" id="KW-0503">Monooxygenase</keyword>
<evidence type="ECO:0000256" key="5">
    <source>
        <dbReference type="ARBA" id="ARBA00010617"/>
    </source>
</evidence>
<evidence type="ECO:0000256" key="14">
    <source>
        <dbReference type="PIRSR" id="PIRSR602401-1"/>
    </source>
</evidence>
<gene>
    <name evidence="16" type="ORF">ILUMI_03963</name>
</gene>
<comment type="similarity">
    <text evidence="5 15">Belongs to the cytochrome P450 family.</text>
</comment>
<keyword evidence="11 14" id="KW-0408">Iron</keyword>
<keyword evidence="13" id="KW-0472">Membrane</keyword>
<organism evidence="16 17">
    <name type="scientific">Ignelater luminosus</name>
    <name type="common">Cucubano</name>
    <name type="synonym">Pyrophorus luminosus</name>
    <dbReference type="NCBI Taxonomy" id="2038154"/>
    <lineage>
        <taxon>Eukaryota</taxon>
        <taxon>Metazoa</taxon>
        <taxon>Ecdysozoa</taxon>
        <taxon>Arthropoda</taxon>
        <taxon>Hexapoda</taxon>
        <taxon>Insecta</taxon>
        <taxon>Pterygota</taxon>
        <taxon>Neoptera</taxon>
        <taxon>Endopterygota</taxon>
        <taxon>Coleoptera</taxon>
        <taxon>Polyphaga</taxon>
        <taxon>Elateriformia</taxon>
        <taxon>Elateroidea</taxon>
        <taxon>Elateridae</taxon>
        <taxon>Agrypninae</taxon>
        <taxon>Pyrophorini</taxon>
        <taxon>Ignelater</taxon>
    </lineage>
</organism>
<dbReference type="GO" id="GO:0005506">
    <property type="term" value="F:iron ion binding"/>
    <property type="evidence" value="ECO:0007669"/>
    <property type="project" value="InterPro"/>
</dbReference>
<evidence type="ECO:0000256" key="2">
    <source>
        <dbReference type="ARBA" id="ARBA00003690"/>
    </source>
</evidence>
<evidence type="ECO:0000256" key="11">
    <source>
        <dbReference type="ARBA" id="ARBA00023004"/>
    </source>
</evidence>
<dbReference type="GO" id="GO:0004497">
    <property type="term" value="F:monooxygenase activity"/>
    <property type="evidence" value="ECO:0007669"/>
    <property type="project" value="UniProtKB-KW"/>
</dbReference>
<dbReference type="PANTHER" id="PTHR24291:SF189">
    <property type="entry name" value="CYTOCHROME P450 4C3-RELATED"/>
    <property type="match status" value="1"/>
</dbReference>
<evidence type="ECO:0000256" key="4">
    <source>
        <dbReference type="ARBA" id="ARBA00004406"/>
    </source>
</evidence>
<keyword evidence="7 14" id="KW-0479">Metal-binding</keyword>
<evidence type="ECO:0000256" key="12">
    <source>
        <dbReference type="ARBA" id="ARBA00023033"/>
    </source>
</evidence>
<dbReference type="EMBL" id="VTPC01001361">
    <property type="protein sequence ID" value="KAF2902221.1"/>
    <property type="molecule type" value="Genomic_DNA"/>
</dbReference>
<dbReference type="AlphaFoldDB" id="A0A8K0GK02"/>
<dbReference type="InterPro" id="IPR017972">
    <property type="entry name" value="Cyt_P450_CS"/>
</dbReference>
<evidence type="ECO:0000256" key="6">
    <source>
        <dbReference type="ARBA" id="ARBA00022617"/>
    </source>
</evidence>
<dbReference type="InterPro" id="IPR050196">
    <property type="entry name" value="Cytochrome_P450_Monoox"/>
</dbReference>
<dbReference type="PRINTS" id="PR00463">
    <property type="entry name" value="EP450I"/>
</dbReference>
<dbReference type="Proteomes" id="UP000801492">
    <property type="component" value="Unassembled WGS sequence"/>
</dbReference>
<dbReference type="OrthoDB" id="1470350at2759"/>
<dbReference type="Gene3D" id="1.10.630.10">
    <property type="entry name" value="Cytochrome P450"/>
    <property type="match status" value="2"/>
</dbReference>
<keyword evidence="6 14" id="KW-0349">Heme</keyword>
<dbReference type="Pfam" id="PF00067">
    <property type="entry name" value="p450"/>
    <property type="match status" value="1"/>
</dbReference>
<evidence type="ECO:0008006" key="18">
    <source>
        <dbReference type="Google" id="ProtNLM"/>
    </source>
</evidence>
<evidence type="ECO:0000256" key="8">
    <source>
        <dbReference type="ARBA" id="ARBA00022824"/>
    </source>
</evidence>
<keyword evidence="17" id="KW-1185">Reference proteome</keyword>
<dbReference type="PANTHER" id="PTHR24291">
    <property type="entry name" value="CYTOCHROME P450 FAMILY 4"/>
    <property type="match status" value="1"/>
</dbReference>
<name>A0A8K0GK02_IGNLU</name>
<dbReference type="PRINTS" id="PR00385">
    <property type="entry name" value="P450"/>
</dbReference>
<evidence type="ECO:0000256" key="7">
    <source>
        <dbReference type="ARBA" id="ARBA00022723"/>
    </source>
</evidence>
<keyword evidence="10 15" id="KW-0560">Oxidoreductase</keyword>
<keyword evidence="8" id="KW-0256">Endoplasmic reticulum</keyword>